<keyword evidence="2" id="KW-1185">Reference proteome</keyword>
<organism evidence="1 2">
    <name type="scientific">Neobacillus driksii</name>
    <dbReference type="NCBI Taxonomy" id="3035913"/>
    <lineage>
        <taxon>Bacteria</taxon>
        <taxon>Bacillati</taxon>
        <taxon>Bacillota</taxon>
        <taxon>Bacilli</taxon>
        <taxon>Bacillales</taxon>
        <taxon>Bacillaceae</taxon>
        <taxon>Neobacillus</taxon>
    </lineage>
</organism>
<dbReference type="Proteomes" id="UP001241748">
    <property type="component" value="Unassembled WGS sequence"/>
</dbReference>
<proteinExistence type="predicted"/>
<evidence type="ECO:0008006" key="3">
    <source>
        <dbReference type="Google" id="ProtNLM"/>
    </source>
</evidence>
<sequence length="124" mass="14583">MESYIEKLMQSIDVKFYTSNGKNGFQIANRESLYPIFDKINKSFNEKEFLTEDYLLEIAVDCFGADPSAVIDTLALLKKYTFYGNLEFKIFYLKDIVALEELIKIIDVAKHEWENEKKLFKTKQ</sequence>
<protein>
    <recommendedName>
        <fullName evidence="3">DUF1878 family protein</fullName>
    </recommendedName>
</protein>
<name>A0ABV4YRK2_9BACI</name>
<gene>
    <name evidence="1" type="ORF">P5G62_010205</name>
</gene>
<evidence type="ECO:0000313" key="1">
    <source>
        <dbReference type="EMBL" id="MFB3167481.1"/>
    </source>
</evidence>
<reference evidence="1 2" key="1">
    <citation type="submission" date="2024-05" db="EMBL/GenBank/DDBJ databases">
        <authorList>
            <person name="Venkateswaran K."/>
        </authorList>
    </citation>
    <scope>NUCLEOTIDE SEQUENCE [LARGE SCALE GENOMIC DNA]</scope>
    <source>
        <strain evidence="1 2">179-C4-2-HS</strain>
    </source>
</reference>
<evidence type="ECO:0000313" key="2">
    <source>
        <dbReference type="Proteomes" id="UP001241748"/>
    </source>
</evidence>
<comment type="caution">
    <text evidence="1">The sequence shown here is derived from an EMBL/GenBank/DDBJ whole genome shotgun (WGS) entry which is preliminary data.</text>
</comment>
<accession>A0ABV4YRK2</accession>
<dbReference type="RefSeq" id="WP_306075014.1">
    <property type="nucleotide sequence ID" value="NZ_JAROBZ020000001.1"/>
</dbReference>
<dbReference type="EMBL" id="JAROBZ020000001">
    <property type="protein sequence ID" value="MFB3167481.1"/>
    <property type="molecule type" value="Genomic_DNA"/>
</dbReference>